<proteinExistence type="predicted"/>
<feature type="region of interest" description="Disordered" evidence="1">
    <location>
        <begin position="151"/>
        <end position="176"/>
    </location>
</feature>
<evidence type="ECO:0000256" key="1">
    <source>
        <dbReference type="SAM" id="MobiDB-lite"/>
    </source>
</evidence>
<dbReference type="RefSeq" id="XP_046060362.1">
    <property type="nucleotide sequence ID" value="XM_046205912.1"/>
</dbReference>
<comment type="caution">
    <text evidence="2">The sequence shown here is derived from an EMBL/GenBank/DDBJ whole genome shotgun (WGS) entry which is preliminary data.</text>
</comment>
<protein>
    <submittedName>
        <fullName evidence="2">Uncharacterized protein</fullName>
    </submittedName>
</protein>
<evidence type="ECO:0000313" key="3">
    <source>
        <dbReference type="Proteomes" id="UP000769157"/>
    </source>
</evidence>
<gene>
    <name evidence="2" type="ORF">OGAPHI_004796</name>
</gene>
<organism evidence="2 3">
    <name type="scientific">Ogataea philodendri</name>
    <dbReference type="NCBI Taxonomy" id="1378263"/>
    <lineage>
        <taxon>Eukaryota</taxon>
        <taxon>Fungi</taxon>
        <taxon>Dikarya</taxon>
        <taxon>Ascomycota</taxon>
        <taxon>Saccharomycotina</taxon>
        <taxon>Pichiomycetes</taxon>
        <taxon>Pichiales</taxon>
        <taxon>Pichiaceae</taxon>
        <taxon>Ogataea</taxon>
    </lineage>
</organism>
<keyword evidence="3" id="KW-1185">Reference proteome</keyword>
<dbReference type="Proteomes" id="UP000769157">
    <property type="component" value="Unassembled WGS sequence"/>
</dbReference>
<dbReference type="EMBL" id="JAEUBE010000352">
    <property type="protein sequence ID" value="KAH3664082.1"/>
    <property type="molecule type" value="Genomic_DNA"/>
</dbReference>
<sequence length="278" mass="30940">MEQAQNLQERERLADHYHADGDDDYPFHHGCDGVGHCGQNCKNMERNERLAEMTDPVEHQQSPGDQVQVGLGHGFRDDGEAKEQLFKLHSSHKILFALALAAELRVRDSASRCFLISRLGNNDDHHANEQRYQGQVGCGREAHFIVQAVAEHDEKRSQSTDGRHGGDGTDGGGCQAEQLGNKLERAHGEIEFQQASIEHKTGGCYRASRELFAQNGEPVAENYGCIAEHKTAQKLELANKHREVKLLQDLLGELRGQAGNGVPAKTERYHLEVHQMAL</sequence>
<dbReference type="GeneID" id="70236761"/>
<reference evidence="2" key="1">
    <citation type="journal article" date="2021" name="Open Biol.">
        <title>Shared evolutionary footprints suggest mitochondrial oxidative damage underlies multiple complex I losses in fungi.</title>
        <authorList>
            <person name="Schikora-Tamarit M.A."/>
            <person name="Marcet-Houben M."/>
            <person name="Nosek J."/>
            <person name="Gabaldon T."/>
        </authorList>
    </citation>
    <scope>NUCLEOTIDE SEQUENCE</scope>
    <source>
        <strain evidence="2">CBS6075</strain>
    </source>
</reference>
<accession>A0A9P8P2P2</accession>
<reference evidence="2" key="2">
    <citation type="submission" date="2021-01" db="EMBL/GenBank/DDBJ databases">
        <authorList>
            <person name="Schikora-Tamarit M.A."/>
        </authorList>
    </citation>
    <scope>NUCLEOTIDE SEQUENCE</scope>
    <source>
        <strain evidence="2">CBS6075</strain>
    </source>
</reference>
<name>A0A9P8P2P2_9ASCO</name>
<evidence type="ECO:0000313" key="2">
    <source>
        <dbReference type="EMBL" id="KAH3664082.1"/>
    </source>
</evidence>
<feature type="compositionally biased region" description="Basic and acidic residues" evidence="1">
    <location>
        <begin position="151"/>
        <end position="167"/>
    </location>
</feature>
<dbReference type="AlphaFoldDB" id="A0A9P8P2P2"/>